<feature type="compositionally biased region" description="Basic and acidic residues" evidence="1">
    <location>
        <begin position="509"/>
        <end position="520"/>
    </location>
</feature>
<feature type="compositionally biased region" description="Polar residues" evidence="1">
    <location>
        <begin position="617"/>
        <end position="638"/>
    </location>
</feature>
<feature type="compositionally biased region" description="Polar residues" evidence="1">
    <location>
        <begin position="521"/>
        <end position="554"/>
    </location>
</feature>
<feature type="compositionally biased region" description="Polar residues" evidence="1">
    <location>
        <begin position="445"/>
        <end position="455"/>
    </location>
</feature>
<feature type="compositionally biased region" description="Polar residues" evidence="1">
    <location>
        <begin position="53"/>
        <end position="67"/>
    </location>
</feature>
<dbReference type="EMBL" id="MLAK01000145">
    <property type="protein sequence ID" value="OHT16131.1"/>
    <property type="molecule type" value="Genomic_DNA"/>
</dbReference>
<protein>
    <submittedName>
        <fullName evidence="2">Uncharacterized protein</fullName>
    </submittedName>
</protein>
<feature type="region of interest" description="Disordered" evidence="1">
    <location>
        <begin position="601"/>
        <end position="649"/>
    </location>
</feature>
<organism evidence="2 3">
    <name type="scientific">Tritrichomonas foetus</name>
    <dbReference type="NCBI Taxonomy" id="1144522"/>
    <lineage>
        <taxon>Eukaryota</taxon>
        <taxon>Metamonada</taxon>
        <taxon>Parabasalia</taxon>
        <taxon>Tritrichomonadida</taxon>
        <taxon>Tritrichomonadidae</taxon>
        <taxon>Tritrichomonas</taxon>
    </lineage>
</organism>
<comment type="caution">
    <text evidence="2">The sequence shown here is derived from an EMBL/GenBank/DDBJ whole genome shotgun (WGS) entry which is preliminary data.</text>
</comment>
<feature type="compositionally biased region" description="Basic and acidic residues" evidence="1">
    <location>
        <begin position="470"/>
        <end position="479"/>
    </location>
</feature>
<proteinExistence type="predicted"/>
<feature type="region of interest" description="Disordered" evidence="1">
    <location>
        <begin position="47"/>
        <end position="67"/>
    </location>
</feature>
<feature type="compositionally biased region" description="Low complexity" evidence="1">
    <location>
        <begin position="165"/>
        <end position="184"/>
    </location>
</feature>
<feature type="region of interest" description="Disordered" evidence="1">
    <location>
        <begin position="266"/>
        <end position="318"/>
    </location>
</feature>
<dbReference type="VEuPathDB" id="TrichDB:TRFO_13459"/>
<evidence type="ECO:0000256" key="1">
    <source>
        <dbReference type="SAM" id="MobiDB-lite"/>
    </source>
</evidence>
<reference evidence="2" key="1">
    <citation type="submission" date="2016-10" db="EMBL/GenBank/DDBJ databases">
        <authorList>
            <person name="Benchimol M."/>
            <person name="Almeida L.G."/>
            <person name="Vasconcelos A.T."/>
            <person name="Perreira-Neves A."/>
            <person name="Rosa I.A."/>
            <person name="Tasca T."/>
            <person name="Bogo M.R."/>
            <person name="de Souza W."/>
        </authorList>
    </citation>
    <scope>NUCLEOTIDE SEQUENCE [LARGE SCALE GENOMIC DNA]</scope>
    <source>
        <strain evidence="2">K</strain>
    </source>
</reference>
<feature type="region of interest" description="Disordered" evidence="1">
    <location>
        <begin position="155"/>
        <end position="215"/>
    </location>
</feature>
<dbReference type="RefSeq" id="XP_068369267.1">
    <property type="nucleotide sequence ID" value="XM_068497262.1"/>
</dbReference>
<evidence type="ECO:0000313" key="2">
    <source>
        <dbReference type="EMBL" id="OHT16131.1"/>
    </source>
</evidence>
<feature type="region of interest" description="Disordered" evidence="1">
    <location>
        <begin position="509"/>
        <end position="571"/>
    </location>
</feature>
<dbReference type="Proteomes" id="UP000179807">
    <property type="component" value="Unassembled WGS sequence"/>
</dbReference>
<feature type="compositionally biased region" description="Polar residues" evidence="1">
    <location>
        <begin position="155"/>
        <end position="164"/>
    </location>
</feature>
<feature type="compositionally biased region" description="Low complexity" evidence="1">
    <location>
        <begin position="275"/>
        <end position="296"/>
    </location>
</feature>
<keyword evidence="3" id="KW-1185">Reference proteome</keyword>
<evidence type="ECO:0000313" key="3">
    <source>
        <dbReference type="Proteomes" id="UP000179807"/>
    </source>
</evidence>
<accession>A0A1J4KY07</accession>
<dbReference type="GeneID" id="94831966"/>
<sequence length="649" mass="76678">MFFPSRAFIQQQNDQSSYSSHYRSHLTSNYAAGYENQSPQIYYSRNNYNYNYKPQQPSSYYRHNETPSNTPGYSGSFLFRASGYANDQNTSKYYNNDKSTSKYFQSAIYGNDQVRYNQAANFQYKSRYDRYDDANLESRYGIRITNERSYVLSNQSSIHQPNPVNQSQFNPPPLQQQQPQFSQFKPETIKNDKRKRAKSVPHSNYISDTYGAESRHQMSRNYDYTNQSVHNEPSTDFSVIAQKYGNFQRKKESNFQRKYPLILTNNNPLFDGNDSIPESSNTSNSDSDSSSSSSPEIHTRGNSHKKSQNPPPFDPNRQLFSQAQNDVFQQYADQRINELRASRGQQPIQETNHYLPNFERKVPYENTVIQNGSSSKRNASATKRQPEVKFAFKNDRQEQSYIQGRPENAASFAYEGRDDLIRSRSSNQNDQMYDFRQQHDPRYQQPDSRYQQQDLRYQKQDPRYQQQERYQQDSHYQHEHHNHKHQQQQPESRYQQDRFQYQETKQDRFQYQETKQDRYQQHQQIPQETKQPYQMPQKTSFQQPLSYQQPSPKSAGNRKMQFSDSDDKEDSNDFMARLAKFRKTIEESKKAEHQFGQLLEKHNEKHADTPRAHSSVEDNNGLLSETDSMSGKPNQNEFLSEPSLIFEDN</sequence>
<gene>
    <name evidence="2" type="ORF">TRFO_13459</name>
</gene>
<feature type="region of interest" description="Disordered" evidence="1">
    <location>
        <begin position="435"/>
        <end position="496"/>
    </location>
</feature>
<feature type="compositionally biased region" description="Basic and acidic residues" evidence="1">
    <location>
        <begin position="601"/>
        <end position="616"/>
    </location>
</feature>
<dbReference type="AlphaFoldDB" id="A0A1J4KY07"/>
<name>A0A1J4KY07_9EUKA</name>